<dbReference type="PANTHER" id="PTHR34598">
    <property type="entry name" value="BLL6449 PROTEIN"/>
    <property type="match status" value="1"/>
</dbReference>
<name>A0ABR0ST06_9HYPO</name>
<dbReference type="EMBL" id="JAVFKD010000004">
    <property type="protein sequence ID" value="KAK5995288.1"/>
    <property type="molecule type" value="Genomic_DNA"/>
</dbReference>
<evidence type="ECO:0000313" key="3">
    <source>
        <dbReference type="Proteomes" id="UP001338125"/>
    </source>
</evidence>
<evidence type="ECO:0000256" key="1">
    <source>
        <dbReference type="ARBA" id="ARBA00023604"/>
    </source>
</evidence>
<dbReference type="PANTHER" id="PTHR34598:SF3">
    <property type="entry name" value="OXIDOREDUCTASE AN1597"/>
    <property type="match status" value="1"/>
</dbReference>
<accession>A0ABR0ST06</accession>
<protein>
    <submittedName>
        <fullName evidence="2">Fe(II)/2-oxoglutarate-dependent dioxygenase nvfI-like protein</fullName>
    </submittedName>
</protein>
<proteinExistence type="inferred from homology"/>
<organism evidence="2 3">
    <name type="scientific">Cladobotryum mycophilum</name>
    <dbReference type="NCBI Taxonomy" id="491253"/>
    <lineage>
        <taxon>Eukaryota</taxon>
        <taxon>Fungi</taxon>
        <taxon>Dikarya</taxon>
        <taxon>Ascomycota</taxon>
        <taxon>Pezizomycotina</taxon>
        <taxon>Sordariomycetes</taxon>
        <taxon>Hypocreomycetidae</taxon>
        <taxon>Hypocreales</taxon>
        <taxon>Hypocreaceae</taxon>
        <taxon>Cladobotryum</taxon>
    </lineage>
</organism>
<reference evidence="2 3" key="1">
    <citation type="submission" date="2024-01" db="EMBL/GenBank/DDBJ databases">
        <title>Complete genome of Cladobotryum mycophilum ATHUM6906.</title>
        <authorList>
            <person name="Christinaki A.C."/>
            <person name="Myridakis A.I."/>
            <person name="Kouvelis V.N."/>
        </authorList>
    </citation>
    <scope>NUCLEOTIDE SEQUENCE [LARGE SCALE GENOMIC DNA]</scope>
    <source>
        <strain evidence="2 3">ATHUM6906</strain>
    </source>
</reference>
<keyword evidence="3" id="KW-1185">Reference proteome</keyword>
<evidence type="ECO:0000313" key="2">
    <source>
        <dbReference type="EMBL" id="KAK5995288.1"/>
    </source>
</evidence>
<dbReference type="NCBIfam" id="NF041278">
    <property type="entry name" value="CmcJ_NvfI_EfuI"/>
    <property type="match status" value="1"/>
</dbReference>
<comment type="similarity">
    <text evidence="1">Belongs to the asaB hydroxylase/desaturase family.</text>
</comment>
<dbReference type="Proteomes" id="UP001338125">
    <property type="component" value="Unassembled WGS sequence"/>
</dbReference>
<gene>
    <name evidence="2" type="ORF">PT974_03689</name>
</gene>
<comment type="caution">
    <text evidence="2">The sequence shown here is derived from an EMBL/GenBank/DDBJ whole genome shotgun (WGS) entry which is preliminary data.</text>
</comment>
<sequence>MANNHENQSRVGIGHEAHIASSMYYLDRAHLQHVEKPYSMRYLPEEDIPQTNYMKVKHPILVKSMREPGAGPFHIDECGFQIIDLHSSLTYDEFWDNERVQQVYVEEVKEALKRELGAKYVHVLDYAVRRRHESFPVSTGEEYQYDQPTALAHIDFTVDEGERITKVLFGDRAGEVLRGRWQAINVWKPIKGPLNDWPLGLCDSRTVNFENDTIAGDIVFDEFVTENLQIFPSPNFQWYYLPDQNIWEALVFKSADSDGTTVPGCPHSGFYNPHIEKGDLRESLDCRTFVFYEDLEEYPPIVGDVFQAKAHIL</sequence>
<dbReference type="InterPro" id="IPR044053">
    <property type="entry name" value="AsaB-like"/>
</dbReference>